<keyword evidence="6" id="KW-1185">Reference proteome</keyword>
<dbReference type="PANTHER" id="PTHR12064">
    <property type="entry name" value="METAL TRANSPORTER CNNM"/>
    <property type="match status" value="1"/>
</dbReference>
<protein>
    <recommendedName>
        <fullName evidence="4">CNNM transmembrane domain-containing protein</fullName>
    </recommendedName>
</protein>
<reference evidence="5 6" key="1">
    <citation type="submission" date="2016-04" db="EMBL/GenBank/DDBJ databases">
        <title>A degradative enzymes factory behind the ericoid mycorrhizal symbiosis.</title>
        <authorList>
            <consortium name="DOE Joint Genome Institute"/>
            <person name="Martino E."/>
            <person name="Morin E."/>
            <person name="Grelet G."/>
            <person name="Kuo A."/>
            <person name="Kohler A."/>
            <person name="Daghino S."/>
            <person name="Barry K."/>
            <person name="Choi C."/>
            <person name="Cichocki N."/>
            <person name="Clum A."/>
            <person name="Copeland A."/>
            <person name="Hainaut M."/>
            <person name="Haridas S."/>
            <person name="Labutti K."/>
            <person name="Lindquist E."/>
            <person name="Lipzen A."/>
            <person name="Khouja H.-R."/>
            <person name="Murat C."/>
            <person name="Ohm R."/>
            <person name="Olson A."/>
            <person name="Spatafora J."/>
            <person name="Veneault-Fourrey C."/>
            <person name="Henrissat B."/>
            <person name="Grigoriev I."/>
            <person name="Martin F."/>
            <person name="Perotto S."/>
        </authorList>
    </citation>
    <scope>NUCLEOTIDE SEQUENCE [LARGE SCALE GENOMIC DNA]</scope>
    <source>
        <strain evidence="5 6">F</strain>
    </source>
</reference>
<keyword evidence="3" id="KW-0472">Membrane</keyword>
<sequence length="823" mass="91856">METRPYAIARFHHGAWVGMSILATVLLIISALLAGLTLGVCGLDSTLLQLRCITGTPRERRQARMVAGMKRRGTWMLCSLIISAVLCSETFPFVISTLYHGNQIWVPILFSTGLLAICAEILPQFFIPRQAISWGYYCWPLIWGCMFITAIISWPLAWLLDHLACKSQKDEYGVFSNHDLGTLVRHHERSEKNGGKLGQDASRIMLGALSLDSRKVGGEIHAFPRPSCDDHERDTEKADLVVVHGLIVQWHMVKTIDINEKVDSAFIKKVRMWSYSRIPVVGESEDEENKEAAELSSWNGRKIFGFLHIKNLIGIDINGKRNDDEPLLVKDLPLYPLPIVREDMSVYELLNMFQLGMARMAVVVPAAPKQPRLVLNDEWDGQSTRWTGTQRTNNHIKAKLKASNAKFDWTVDFLEAAQRSVDDSLLRRHRIYGIRCPKPVGIVTFEDIIDTILQKTSRDENDFFDRPTSTPPTKSKKAGDYTQKPVIGGIVPNSTISLKHSKGPTFFEKSAQPNKLRKRNPSQHENPANLDGADERSRDTNSSDSITAPKSRKDFVESSYTQNKDLAELANTSTSTCADNRFSPTKTSSLPSRTTRTTLGSSAEKKAMRHASAAPVLPTLRRITPFGRNTESYEKSEEAKQAVSELIIPAPSTDTAPAGGSLEPCLDNDQDVSIFDMDGSIDGDTDFGRDPDCELSSNLIMMDSSEEEHGEGILTLYNAFPVPPSEEETNELNLDVINEEGKKKSYDGFPAELLDGNDENKAASYNSKTMPRLKGSPSSLALKRDMPAREQSFHDDRAMLPSQRTHMQAEDIVIGTRSSSLWW</sequence>
<dbReference type="InterPro" id="IPR045095">
    <property type="entry name" value="ACDP"/>
</dbReference>
<dbReference type="AlphaFoldDB" id="A0A2J6RL26"/>
<keyword evidence="3" id="KW-0812">Transmembrane</keyword>
<feature type="compositionally biased region" description="Low complexity" evidence="2">
    <location>
        <begin position="583"/>
        <end position="602"/>
    </location>
</feature>
<dbReference type="InterPro" id="IPR002550">
    <property type="entry name" value="CNNM"/>
</dbReference>
<evidence type="ECO:0000256" key="3">
    <source>
        <dbReference type="SAM" id="Phobius"/>
    </source>
</evidence>
<keyword evidence="1" id="KW-0677">Repeat</keyword>
<dbReference type="OrthoDB" id="5353557at2759"/>
<dbReference type="STRING" id="1149755.A0A2J6RL26"/>
<dbReference type="Gene3D" id="3.10.580.10">
    <property type="entry name" value="CBS-domain"/>
    <property type="match status" value="1"/>
</dbReference>
<feature type="transmembrane region" description="Helical" evidence="3">
    <location>
        <begin position="134"/>
        <end position="160"/>
    </location>
</feature>
<dbReference type="SUPFAM" id="SSF54631">
    <property type="entry name" value="CBS-domain pair"/>
    <property type="match status" value="1"/>
</dbReference>
<feature type="transmembrane region" description="Helical" evidence="3">
    <location>
        <begin position="15"/>
        <end position="41"/>
    </location>
</feature>
<dbReference type="PANTHER" id="PTHR12064:SF97">
    <property type="entry name" value="METAL TRANSPORTER CNNM-5"/>
    <property type="match status" value="1"/>
</dbReference>
<evidence type="ECO:0000313" key="6">
    <source>
        <dbReference type="Proteomes" id="UP000235786"/>
    </source>
</evidence>
<evidence type="ECO:0000313" key="5">
    <source>
        <dbReference type="EMBL" id="PMD39201.1"/>
    </source>
</evidence>
<dbReference type="GO" id="GO:0005737">
    <property type="term" value="C:cytoplasm"/>
    <property type="evidence" value="ECO:0007669"/>
    <property type="project" value="TreeGrafter"/>
</dbReference>
<feature type="region of interest" description="Disordered" evidence="2">
    <location>
        <begin position="460"/>
        <end position="558"/>
    </location>
</feature>
<dbReference type="EMBL" id="KZ613947">
    <property type="protein sequence ID" value="PMD39201.1"/>
    <property type="molecule type" value="Genomic_DNA"/>
</dbReference>
<dbReference type="Pfam" id="PF01595">
    <property type="entry name" value="CNNM"/>
    <property type="match status" value="1"/>
</dbReference>
<feature type="transmembrane region" description="Helical" evidence="3">
    <location>
        <begin position="104"/>
        <end position="122"/>
    </location>
</feature>
<feature type="domain" description="CNNM transmembrane" evidence="4">
    <location>
        <begin position="21"/>
        <end position="190"/>
    </location>
</feature>
<evidence type="ECO:0000259" key="4">
    <source>
        <dbReference type="Pfam" id="PF01595"/>
    </source>
</evidence>
<dbReference type="InterPro" id="IPR046342">
    <property type="entry name" value="CBS_dom_sf"/>
</dbReference>
<name>A0A2J6RL26_HYAVF</name>
<evidence type="ECO:0000256" key="2">
    <source>
        <dbReference type="SAM" id="MobiDB-lite"/>
    </source>
</evidence>
<organism evidence="5 6">
    <name type="scientific">Hyaloscypha variabilis (strain UAMH 11265 / GT02V1 / F)</name>
    <name type="common">Meliniomyces variabilis</name>
    <dbReference type="NCBI Taxonomy" id="1149755"/>
    <lineage>
        <taxon>Eukaryota</taxon>
        <taxon>Fungi</taxon>
        <taxon>Dikarya</taxon>
        <taxon>Ascomycota</taxon>
        <taxon>Pezizomycotina</taxon>
        <taxon>Leotiomycetes</taxon>
        <taxon>Helotiales</taxon>
        <taxon>Hyaloscyphaceae</taxon>
        <taxon>Hyaloscypha</taxon>
        <taxon>Hyaloscypha variabilis</taxon>
    </lineage>
</organism>
<evidence type="ECO:0000256" key="1">
    <source>
        <dbReference type="ARBA" id="ARBA00022737"/>
    </source>
</evidence>
<feature type="transmembrane region" description="Helical" evidence="3">
    <location>
        <begin position="74"/>
        <end position="98"/>
    </location>
</feature>
<dbReference type="Proteomes" id="UP000235786">
    <property type="component" value="Unassembled WGS sequence"/>
</dbReference>
<dbReference type="GO" id="GO:0030026">
    <property type="term" value="P:intracellular manganese ion homeostasis"/>
    <property type="evidence" value="ECO:0007669"/>
    <property type="project" value="TreeGrafter"/>
</dbReference>
<feature type="region of interest" description="Disordered" evidence="2">
    <location>
        <begin position="576"/>
        <end position="612"/>
    </location>
</feature>
<gene>
    <name evidence="5" type="ORF">L207DRAFT_491161</name>
</gene>
<keyword evidence="3" id="KW-1133">Transmembrane helix</keyword>
<proteinExistence type="predicted"/>
<accession>A0A2J6RL26</accession>
<dbReference type="GO" id="GO:0010960">
    <property type="term" value="P:magnesium ion homeostasis"/>
    <property type="evidence" value="ECO:0007669"/>
    <property type="project" value="InterPro"/>
</dbReference>